<evidence type="ECO:0000313" key="2">
    <source>
        <dbReference type="EMBL" id="GMF46644.1"/>
    </source>
</evidence>
<evidence type="ECO:0000313" key="3">
    <source>
        <dbReference type="Proteomes" id="UP001165121"/>
    </source>
</evidence>
<dbReference type="Proteomes" id="UP001165121">
    <property type="component" value="Unassembled WGS sequence"/>
</dbReference>
<dbReference type="EMBL" id="BSXT01002001">
    <property type="protein sequence ID" value="GMF46644.1"/>
    <property type="molecule type" value="Genomic_DNA"/>
</dbReference>
<reference evidence="2" key="1">
    <citation type="submission" date="2023-04" db="EMBL/GenBank/DDBJ databases">
        <title>Phytophthora fragariaefolia NBRC 109709.</title>
        <authorList>
            <person name="Ichikawa N."/>
            <person name="Sato H."/>
            <person name="Tonouchi N."/>
        </authorList>
    </citation>
    <scope>NUCLEOTIDE SEQUENCE</scope>
    <source>
        <strain evidence="2">NBRC 109709</strain>
    </source>
</reference>
<comment type="caution">
    <text evidence="2">The sequence shown here is derived from an EMBL/GenBank/DDBJ whole genome shotgun (WGS) entry which is preliminary data.</text>
</comment>
<dbReference type="AlphaFoldDB" id="A0A9W7CXE8"/>
<organism evidence="2 3">
    <name type="scientific">Phytophthora fragariaefolia</name>
    <dbReference type="NCBI Taxonomy" id="1490495"/>
    <lineage>
        <taxon>Eukaryota</taxon>
        <taxon>Sar</taxon>
        <taxon>Stramenopiles</taxon>
        <taxon>Oomycota</taxon>
        <taxon>Peronosporomycetes</taxon>
        <taxon>Peronosporales</taxon>
        <taxon>Peronosporaceae</taxon>
        <taxon>Phytophthora</taxon>
    </lineage>
</organism>
<protein>
    <submittedName>
        <fullName evidence="2">Unnamed protein product</fullName>
    </submittedName>
</protein>
<evidence type="ECO:0000256" key="1">
    <source>
        <dbReference type="SAM" id="MobiDB-lite"/>
    </source>
</evidence>
<feature type="region of interest" description="Disordered" evidence="1">
    <location>
        <begin position="1"/>
        <end position="119"/>
    </location>
</feature>
<keyword evidence="3" id="KW-1185">Reference proteome</keyword>
<proteinExistence type="predicted"/>
<feature type="compositionally biased region" description="Low complexity" evidence="1">
    <location>
        <begin position="56"/>
        <end position="72"/>
    </location>
</feature>
<feature type="compositionally biased region" description="Polar residues" evidence="1">
    <location>
        <begin position="21"/>
        <end position="35"/>
    </location>
</feature>
<sequence length="119" mass="11129">MAWGQSPLARAHARDLRALSVDTSSPAASPETSGSIMAPPSDALEAGGGSPSVAGTTEASVPSTPSAAPVSGTSGGVSEPASASSGTVLSSTLGAAPRSAADAPEAAPGVSSADCQPQG</sequence>
<accession>A0A9W7CXE8</accession>
<gene>
    <name evidence="2" type="ORF">Pfra01_001725200</name>
</gene>
<name>A0A9W7CXE8_9STRA</name>
<feature type="compositionally biased region" description="Low complexity" evidence="1">
    <location>
        <begin position="95"/>
        <end position="108"/>
    </location>
</feature>
<feature type="compositionally biased region" description="Polar residues" evidence="1">
    <location>
        <begin position="81"/>
        <end position="93"/>
    </location>
</feature>